<keyword evidence="10" id="KW-0325">Glycoprotein</keyword>
<evidence type="ECO:0000256" key="4">
    <source>
        <dbReference type="ARBA" id="ARBA00022692"/>
    </source>
</evidence>
<evidence type="ECO:0000256" key="13">
    <source>
        <dbReference type="ARBA" id="ARBA00045206"/>
    </source>
</evidence>
<dbReference type="Proteomes" id="UP000567624">
    <property type="component" value="Unassembled WGS sequence"/>
</dbReference>
<dbReference type="PRINTS" id="PR01905">
    <property type="entry name" value="FATTYACIDR"/>
</dbReference>
<evidence type="ECO:0000256" key="9">
    <source>
        <dbReference type="ARBA" id="ARBA00023170"/>
    </source>
</evidence>
<reference evidence="16 17" key="1">
    <citation type="submission" date="2019-09" db="EMBL/GenBank/DDBJ databases">
        <title>Bird 10,000 Genomes (B10K) Project - Family phase.</title>
        <authorList>
            <person name="Zhang G."/>
        </authorList>
    </citation>
    <scope>NUCLEOTIDE SEQUENCE [LARGE SCALE GENOMIC DNA]</scope>
    <source>
        <strain evidence="16">B10K-CU-031-20</strain>
    </source>
</reference>
<keyword evidence="17" id="KW-1185">Reference proteome</keyword>
<dbReference type="EMBL" id="VWYW01002634">
    <property type="protein sequence ID" value="NXF14060.1"/>
    <property type="molecule type" value="Genomic_DNA"/>
</dbReference>
<keyword evidence="5 14" id="KW-1133">Transmembrane helix</keyword>
<gene>
    <name evidence="16" type="primary">Ffar3</name>
    <name evidence="16" type="ORF">SMICAP_R14631</name>
</gene>
<keyword evidence="11" id="KW-0807">Transducer</keyword>
<keyword evidence="7 14" id="KW-0472">Membrane</keyword>
<evidence type="ECO:0000256" key="5">
    <source>
        <dbReference type="ARBA" id="ARBA00022989"/>
    </source>
</evidence>
<feature type="transmembrane region" description="Helical" evidence="14">
    <location>
        <begin position="259"/>
        <end position="280"/>
    </location>
</feature>
<dbReference type="InterPro" id="IPR013313">
    <property type="entry name" value="GPR40_recept_FA"/>
</dbReference>
<protein>
    <recommendedName>
        <fullName evidence="2">Free fatty acid receptor 1</fullName>
    </recommendedName>
    <alternativeName>
        <fullName evidence="12">G-protein coupled receptor 40</fullName>
    </alternativeName>
</protein>
<evidence type="ECO:0000256" key="14">
    <source>
        <dbReference type="SAM" id="Phobius"/>
    </source>
</evidence>
<dbReference type="InterPro" id="IPR017452">
    <property type="entry name" value="GPCR_Rhodpsn_7TM"/>
</dbReference>
<proteinExistence type="predicted"/>
<keyword evidence="9" id="KW-0675">Receptor</keyword>
<organism evidence="16 17">
    <name type="scientific">Smithornis capensis</name>
    <dbReference type="NCBI Taxonomy" id="363769"/>
    <lineage>
        <taxon>Eukaryota</taxon>
        <taxon>Metazoa</taxon>
        <taxon>Chordata</taxon>
        <taxon>Craniata</taxon>
        <taxon>Vertebrata</taxon>
        <taxon>Euteleostomi</taxon>
        <taxon>Archelosauria</taxon>
        <taxon>Archosauria</taxon>
        <taxon>Dinosauria</taxon>
        <taxon>Saurischia</taxon>
        <taxon>Theropoda</taxon>
        <taxon>Coelurosauria</taxon>
        <taxon>Aves</taxon>
        <taxon>Neognathae</taxon>
        <taxon>Neoaves</taxon>
        <taxon>Telluraves</taxon>
        <taxon>Australaves</taxon>
        <taxon>Passeriformes</taxon>
        <taxon>Eurylaimidae</taxon>
        <taxon>Smithornis</taxon>
    </lineage>
</organism>
<evidence type="ECO:0000256" key="6">
    <source>
        <dbReference type="ARBA" id="ARBA00023040"/>
    </source>
</evidence>
<keyword evidence="8" id="KW-1015">Disulfide bond</keyword>
<evidence type="ECO:0000313" key="16">
    <source>
        <dbReference type="EMBL" id="NXF14060.1"/>
    </source>
</evidence>
<feature type="domain" description="G-protein coupled receptors family 1 profile" evidence="15">
    <location>
        <begin position="23"/>
        <end position="278"/>
    </location>
</feature>
<keyword evidence="3" id="KW-1003">Cell membrane</keyword>
<keyword evidence="4 14" id="KW-0812">Transmembrane</keyword>
<dbReference type="PANTHER" id="PTHR45822">
    <property type="entry name" value="FREE FATTY ACID RECEPTOR 2-RELATED"/>
    <property type="match status" value="1"/>
</dbReference>
<comment type="caution">
    <text evidence="16">The sequence shown here is derived from an EMBL/GenBank/DDBJ whole genome shotgun (WGS) entry which is preliminary data.</text>
</comment>
<comment type="subcellular location">
    <subcellularLocation>
        <location evidence="1">Cell membrane</location>
        <topology evidence="1">Multi-pass membrane protein</topology>
    </subcellularLocation>
</comment>
<evidence type="ECO:0000256" key="8">
    <source>
        <dbReference type="ARBA" id="ARBA00023157"/>
    </source>
</evidence>
<feature type="transmembrane region" description="Helical" evidence="14">
    <location>
        <begin position="82"/>
        <end position="103"/>
    </location>
</feature>
<dbReference type="AlphaFoldDB" id="A0A7K8RAD4"/>
<evidence type="ECO:0000256" key="3">
    <source>
        <dbReference type="ARBA" id="ARBA00022475"/>
    </source>
</evidence>
<accession>A0A7K8RAD4</accession>
<keyword evidence="6" id="KW-0297">G-protein coupled receptor</keyword>
<dbReference type="GO" id="GO:0004930">
    <property type="term" value="F:G protein-coupled receptor activity"/>
    <property type="evidence" value="ECO:0007669"/>
    <property type="project" value="UniProtKB-KW"/>
</dbReference>
<dbReference type="PROSITE" id="PS50262">
    <property type="entry name" value="G_PROTEIN_RECEP_F1_2"/>
    <property type="match status" value="1"/>
</dbReference>
<dbReference type="Gene3D" id="1.20.1070.10">
    <property type="entry name" value="Rhodopsin 7-helix transmembrane proteins"/>
    <property type="match status" value="1"/>
</dbReference>
<feature type="transmembrane region" description="Helical" evidence="14">
    <location>
        <begin position="6"/>
        <end position="32"/>
    </location>
</feature>
<evidence type="ECO:0000256" key="10">
    <source>
        <dbReference type="ARBA" id="ARBA00023180"/>
    </source>
</evidence>
<evidence type="ECO:0000256" key="2">
    <source>
        <dbReference type="ARBA" id="ARBA00021527"/>
    </source>
</evidence>
<evidence type="ECO:0000256" key="12">
    <source>
        <dbReference type="ARBA" id="ARBA00033166"/>
    </source>
</evidence>
<comment type="function">
    <text evidence="13">G-protein coupled receptor for medium and long chain saturated and unsaturated fatty acids that plays an important role in glucose homeostasis. Fatty acid binding increases glucose-stimulated insulin secretion, and may also enhance the secretion of glucagon-like peptide 1 (GLP-1). May also play a role in bone homeostasis; receptor signaling activates pathways that inhibit osteoclast differentiation. Ligand binding leads to a conformation change that triggers signaling via G-proteins that activate phospholipase C, leading to an increase of the intracellular calcium concentration. Seems to act through a G(q) and G(i)-mediated pathway. Mediates the anti-inflammatory effects of omega-3 polyunsaturated fatty acids (PUFAs) via inhibition of NLRP3 inflammasome activation.</text>
</comment>
<evidence type="ECO:0000259" key="15">
    <source>
        <dbReference type="PROSITE" id="PS50262"/>
    </source>
</evidence>
<dbReference type="PRINTS" id="PR01904">
    <property type="entry name" value="GPR40FAMILY"/>
</dbReference>
<feature type="non-terminal residue" evidence="16">
    <location>
        <position position="289"/>
    </location>
</feature>
<feature type="transmembrane region" description="Helical" evidence="14">
    <location>
        <begin position="44"/>
        <end position="62"/>
    </location>
</feature>
<feature type="non-terminal residue" evidence="16">
    <location>
        <position position="1"/>
    </location>
</feature>
<dbReference type="InterPro" id="IPR000276">
    <property type="entry name" value="GPCR_Rhodpsn"/>
</dbReference>
<dbReference type="PRINTS" id="PR00237">
    <property type="entry name" value="GPCRRHODOPSN"/>
</dbReference>
<name>A0A7K8RAD4_9PASS</name>
<evidence type="ECO:0000256" key="11">
    <source>
        <dbReference type="ARBA" id="ARBA00023224"/>
    </source>
</evidence>
<feature type="transmembrane region" description="Helical" evidence="14">
    <location>
        <begin position="188"/>
        <end position="212"/>
    </location>
</feature>
<feature type="transmembrane region" description="Helical" evidence="14">
    <location>
        <begin position="224"/>
        <end position="243"/>
    </location>
</feature>
<dbReference type="CDD" id="cd15170">
    <property type="entry name" value="7tmA_FFAR2_FFAR3"/>
    <property type="match status" value="1"/>
</dbReference>
<feature type="transmembrane region" description="Helical" evidence="14">
    <location>
        <begin position="124"/>
        <end position="145"/>
    </location>
</feature>
<sequence length="289" mass="31816">PVPAPAMLVLTMYIVTFTIGFPANVFTFATLLGKARRRLSPSDLLLLNLTAADLLLLLFLPFKMAEAAAGMTWPLPITLCPVANFCFYSSIYLSSLFLAALSVQRYLGVAFPLRFQGRRRPGRIAAASAVLWLLACSHCTIVFVADYRPHTPVPPTGRSPPAPPAPYRCYDDFSPHQLSFVLPLRLELFLVLFLLPFSVTVFCYVGFVRALLARPNIPRGKRQRAVGLAVATMVNFGVCFAPYNLSHLVGFVQGHSPSWRVYATLLTSLNTALDPLVFYFSSGAVRQAL</sequence>
<dbReference type="GO" id="GO:0005886">
    <property type="term" value="C:plasma membrane"/>
    <property type="evidence" value="ECO:0007669"/>
    <property type="project" value="UniProtKB-SubCell"/>
</dbReference>
<dbReference type="Pfam" id="PF00001">
    <property type="entry name" value="7tm_1"/>
    <property type="match status" value="1"/>
</dbReference>
<evidence type="ECO:0000256" key="7">
    <source>
        <dbReference type="ARBA" id="ARBA00023136"/>
    </source>
</evidence>
<evidence type="ECO:0000256" key="1">
    <source>
        <dbReference type="ARBA" id="ARBA00004651"/>
    </source>
</evidence>
<evidence type="ECO:0000313" key="17">
    <source>
        <dbReference type="Proteomes" id="UP000567624"/>
    </source>
</evidence>
<dbReference type="SUPFAM" id="SSF81321">
    <property type="entry name" value="Family A G protein-coupled receptor-like"/>
    <property type="match status" value="1"/>
</dbReference>
<dbReference type="GO" id="GO:0071398">
    <property type="term" value="P:cellular response to fatty acid"/>
    <property type="evidence" value="ECO:0007669"/>
    <property type="project" value="TreeGrafter"/>
</dbReference>
<dbReference type="PANTHER" id="PTHR45822:SF5">
    <property type="entry name" value="FREE FATTY ACID RECEPTOR 2"/>
    <property type="match status" value="1"/>
</dbReference>
<dbReference type="InterPro" id="IPR013312">
    <property type="entry name" value="GPR40-rel_orph"/>
</dbReference>